<proteinExistence type="predicted"/>
<dbReference type="SUPFAM" id="SSF51735">
    <property type="entry name" value="NAD(P)-binding Rossmann-fold domains"/>
    <property type="match status" value="1"/>
</dbReference>
<dbReference type="InterPro" id="IPR051267">
    <property type="entry name" value="STEAP_metalloreductase"/>
</dbReference>
<accession>A0A563W1L2</accession>
<keyword evidence="1" id="KW-0560">Oxidoreductase</keyword>
<dbReference type="InterPro" id="IPR028939">
    <property type="entry name" value="P5C_Rdtase_cat_N"/>
</dbReference>
<dbReference type="PANTHER" id="PTHR14239:SF10">
    <property type="entry name" value="REDUCTASE"/>
    <property type="match status" value="1"/>
</dbReference>
<evidence type="ECO:0000256" key="1">
    <source>
        <dbReference type="ARBA" id="ARBA00023002"/>
    </source>
</evidence>
<dbReference type="AlphaFoldDB" id="A0A563W1L2"/>
<protein>
    <submittedName>
        <fullName evidence="3">Putative dinucleotide-binding enzyme</fullName>
    </submittedName>
</protein>
<gene>
    <name evidence="3" type="ORF">H1P_6290014</name>
</gene>
<evidence type="ECO:0000313" key="4">
    <source>
        <dbReference type="Proteomes" id="UP000320055"/>
    </source>
</evidence>
<reference evidence="3 4" key="1">
    <citation type="submission" date="2019-01" db="EMBL/GenBank/DDBJ databases">
        <authorList>
            <person name="Brito A."/>
        </authorList>
    </citation>
    <scope>NUCLEOTIDE SEQUENCE [LARGE SCALE GENOMIC DNA]</scope>
    <source>
        <strain evidence="3">1</strain>
    </source>
</reference>
<sequence>MKISIIGSGNIGGNLGKHWAKVGHEVMFSSRHPEELKSMADEVGAKTGNVEETAAFGEVILLAIPYGKVPDLAQQIGSLDNKILIDAANPYPHRDGDVAQKVIDDESQTATGYVASQFPGAKTVKAFNSVFYQVFAEQAFQEGDDRIAVQVCSDDEQAKETVKQLIEDIGFAPQDLGDLSKGVLFEPNAPLYNKNLKIGEAKKLLSQIQ</sequence>
<dbReference type="EMBL" id="CAACVJ010000589">
    <property type="protein sequence ID" value="VEP17594.1"/>
    <property type="molecule type" value="Genomic_DNA"/>
</dbReference>
<dbReference type="InterPro" id="IPR036291">
    <property type="entry name" value="NAD(P)-bd_dom_sf"/>
</dbReference>
<dbReference type="Proteomes" id="UP000320055">
    <property type="component" value="Unassembled WGS sequence"/>
</dbReference>
<dbReference type="RefSeq" id="WP_144875989.1">
    <property type="nucleotide sequence ID" value="NZ_LR214363.1"/>
</dbReference>
<feature type="domain" description="Pyrroline-5-carboxylate reductase catalytic N-terminal" evidence="2">
    <location>
        <begin position="2"/>
        <end position="90"/>
    </location>
</feature>
<evidence type="ECO:0000313" key="3">
    <source>
        <dbReference type="EMBL" id="VEP17594.1"/>
    </source>
</evidence>
<organism evidence="3 4">
    <name type="scientific">Hyella patelloides LEGE 07179</name>
    <dbReference type="NCBI Taxonomy" id="945734"/>
    <lineage>
        <taxon>Bacteria</taxon>
        <taxon>Bacillati</taxon>
        <taxon>Cyanobacteriota</taxon>
        <taxon>Cyanophyceae</taxon>
        <taxon>Pleurocapsales</taxon>
        <taxon>Hyellaceae</taxon>
        <taxon>Hyella</taxon>
    </lineage>
</organism>
<dbReference type="Pfam" id="PF03807">
    <property type="entry name" value="F420_oxidored"/>
    <property type="match status" value="1"/>
</dbReference>
<name>A0A563W1L2_9CYAN</name>
<dbReference type="PANTHER" id="PTHR14239">
    <property type="entry name" value="DUDULIN-RELATED"/>
    <property type="match status" value="1"/>
</dbReference>
<dbReference type="GO" id="GO:0016491">
    <property type="term" value="F:oxidoreductase activity"/>
    <property type="evidence" value="ECO:0007669"/>
    <property type="project" value="UniProtKB-KW"/>
</dbReference>
<dbReference type="Gene3D" id="3.40.50.720">
    <property type="entry name" value="NAD(P)-binding Rossmann-like Domain"/>
    <property type="match status" value="1"/>
</dbReference>
<dbReference type="OrthoDB" id="9786864at2"/>
<evidence type="ECO:0000259" key="2">
    <source>
        <dbReference type="Pfam" id="PF03807"/>
    </source>
</evidence>
<keyword evidence="4" id="KW-1185">Reference proteome</keyword>